<protein>
    <submittedName>
        <fullName evidence="6">DnaK suppressor protein</fullName>
    </submittedName>
</protein>
<evidence type="ECO:0000256" key="1">
    <source>
        <dbReference type="ARBA" id="ARBA00022723"/>
    </source>
</evidence>
<dbReference type="PANTHER" id="PTHR33823">
    <property type="entry name" value="RNA POLYMERASE-BINDING TRANSCRIPTION FACTOR DKSA-RELATED"/>
    <property type="match status" value="1"/>
</dbReference>
<dbReference type="Proteomes" id="UP000590749">
    <property type="component" value="Unassembled WGS sequence"/>
</dbReference>
<keyword evidence="2" id="KW-0863">Zinc-finger</keyword>
<dbReference type="EMBL" id="JACHXF010000007">
    <property type="protein sequence ID" value="MBB3095938.1"/>
    <property type="molecule type" value="Genomic_DNA"/>
</dbReference>
<feature type="zinc finger region" description="dksA C4-type" evidence="4">
    <location>
        <begin position="79"/>
        <end position="103"/>
    </location>
</feature>
<keyword evidence="7" id="KW-1185">Reference proteome</keyword>
<gene>
    <name evidence="6" type="ORF">FHR83_003608</name>
</gene>
<dbReference type="AlphaFoldDB" id="A0A7W5AGN2"/>
<accession>A0A7W5AGN2</accession>
<dbReference type="InterPro" id="IPR020458">
    <property type="entry name" value="Znf_DskA_TraR_CS"/>
</dbReference>
<reference evidence="6 7" key="1">
    <citation type="submission" date="2020-08" db="EMBL/GenBank/DDBJ databases">
        <title>Genomic Encyclopedia of Type Strains, Phase III (KMG-III): the genomes of soil and plant-associated and newly described type strains.</title>
        <authorList>
            <person name="Whitman W."/>
        </authorList>
    </citation>
    <scope>NUCLEOTIDE SEQUENCE [LARGE SCALE GENOMIC DNA]</scope>
    <source>
        <strain evidence="6 7">CECT 3287</strain>
    </source>
</reference>
<dbReference type="PANTHER" id="PTHR33823:SF4">
    <property type="entry name" value="GENERAL STRESS PROTEIN 16O"/>
    <property type="match status" value="1"/>
</dbReference>
<dbReference type="SUPFAM" id="SSF57716">
    <property type="entry name" value="Glucocorticoid receptor-like (DNA-binding domain)"/>
    <property type="match status" value="1"/>
</dbReference>
<dbReference type="Gene3D" id="1.20.120.910">
    <property type="entry name" value="DksA, coiled-coil domain"/>
    <property type="match status" value="1"/>
</dbReference>
<dbReference type="Pfam" id="PF01258">
    <property type="entry name" value="zf-dskA_traR"/>
    <property type="match status" value="1"/>
</dbReference>
<evidence type="ECO:0000256" key="2">
    <source>
        <dbReference type="ARBA" id="ARBA00022771"/>
    </source>
</evidence>
<dbReference type="RefSeq" id="WP_183221049.1">
    <property type="nucleotide sequence ID" value="NZ_BMPW01000005.1"/>
</dbReference>
<keyword evidence="1" id="KW-0479">Metal-binding</keyword>
<organism evidence="6 7">
    <name type="scientific">Actinoplanes campanulatus</name>
    <dbReference type="NCBI Taxonomy" id="113559"/>
    <lineage>
        <taxon>Bacteria</taxon>
        <taxon>Bacillati</taxon>
        <taxon>Actinomycetota</taxon>
        <taxon>Actinomycetes</taxon>
        <taxon>Micromonosporales</taxon>
        <taxon>Micromonosporaceae</taxon>
        <taxon>Actinoplanes</taxon>
    </lineage>
</organism>
<dbReference type="PROSITE" id="PS01102">
    <property type="entry name" value="ZF_DKSA_1"/>
    <property type="match status" value="1"/>
</dbReference>
<proteinExistence type="predicted"/>
<keyword evidence="3" id="KW-0862">Zinc</keyword>
<dbReference type="PROSITE" id="PS51128">
    <property type="entry name" value="ZF_DKSA_2"/>
    <property type="match status" value="1"/>
</dbReference>
<name>A0A7W5AGN2_9ACTN</name>
<dbReference type="GO" id="GO:0008270">
    <property type="term" value="F:zinc ion binding"/>
    <property type="evidence" value="ECO:0007669"/>
    <property type="project" value="UniProtKB-KW"/>
</dbReference>
<evidence type="ECO:0000256" key="4">
    <source>
        <dbReference type="PROSITE-ProRule" id="PRU00510"/>
    </source>
</evidence>
<evidence type="ECO:0000313" key="7">
    <source>
        <dbReference type="Proteomes" id="UP000590749"/>
    </source>
</evidence>
<sequence>MSLQIERPGQDRLSTVRSWLSEEFAVQTARLKDLTEINADTGDPAQAHDRAAMLAATRQSLDQITSALRRIAEGTYGSCDRCSTPIPAERLEVLPHARFCVPCQQKHHG</sequence>
<evidence type="ECO:0000259" key="5">
    <source>
        <dbReference type="Pfam" id="PF01258"/>
    </source>
</evidence>
<dbReference type="InterPro" id="IPR000962">
    <property type="entry name" value="Znf_DskA_TraR"/>
</dbReference>
<feature type="domain" description="Zinc finger DksA/TraR C4-type" evidence="5">
    <location>
        <begin position="74"/>
        <end position="107"/>
    </location>
</feature>
<evidence type="ECO:0000313" key="6">
    <source>
        <dbReference type="EMBL" id="MBB3095938.1"/>
    </source>
</evidence>
<evidence type="ECO:0000256" key="3">
    <source>
        <dbReference type="ARBA" id="ARBA00022833"/>
    </source>
</evidence>
<comment type="caution">
    <text evidence="6">The sequence shown here is derived from an EMBL/GenBank/DDBJ whole genome shotgun (WGS) entry which is preliminary data.</text>
</comment>